<dbReference type="AlphaFoldDB" id="A0A197K4P9"/>
<dbReference type="Proteomes" id="UP000078512">
    <property type="component" value="Unassembled WGS sequence"/>
</dbReference>
<dbReference type="SUPFAM" id="SSF52047">
    <property type="entry name" value="RNI-like"/>
    <property type="match status" value="1"/>
</dbReference>
<protein>
    <recommendedName>
        <fullName evidence="3">F-box domain-containing protein</fullName>
    </recommendedName>
</protein>
<accession>A0A197K4P9</accession>
<evidence type="ECO:0000313" key="1">
    <source>
        <dbReference type="EMBL" id="OAQ32622.1"/>
    </source>
</evidence>
<keyword evidence="2" id="KW-1185">Reference proteome</keyword>
<sequence length="911" mass="103228">MSARQHPSISPINSHRTMDPLSSLPVECLRHIIHFISLDTYCSNNKRTLHALIRTNKHLALNTLPYLYSHPFKYTTHTRTYPAGIGIEPSSVRLTRMLLLQLLSTTKDGAYFSHLSTAVRLAYRLGDGTQEVLSTTTATTNSNTTTTTTSNMTTFSLDYMVHLRHLDIEWAAEGDYHITPKIKPTTDLIAFMGGDEYKHMMAFDQLLEAWAYGNGVCSVRLWCLWPILRREVTWAIAGPILEKLRSLVIPISDIERYRGVIGRLLNLEQVRFSLDEPFDYGEEYGNDLTHEFVTTTQRRKANALAATVAFVKEHTQLFPNRLLFVTYTSGAVFDFEEQKCPEETLLEIACLLPPLPQPLYLNERNWPRFAAAPLRIDLGAVESVVFPTEPQSWWYKALCENREFLRRCRSLRTLKMVTLGPGTFRWAVQERQDLDRLNGDVAPDTTTTAAATITNNNNLTQQQGNQRQFVRNIVPIQSVTISEHTTPFSDEINDIAIGFSQTLECLSIETSIKTGQPFLLEKVIHVGTDWINLPVLTGLYLTITNASLVLDRQIWAHCPSLTVLVIVDPTSRYRCQDIVPCLPGHHSNLETLWLQGSSALSFDSATLDSTPKLTSLHIFTGDGNDSHFFIPPVQELERSYGTQSMYGQDEEDIDEGGEGDASFQTGANGTTYVILRPRWTWNWDLPVLTYAMFTAEFAYRFQFRMLQKCPRLEFLILDMTSMDGPHAHTRVLSRADLFVSISSSASSDSYSDNIQNDERIVASCMHKLEFKGQWVIDDSLLPEYLAGMFPRLLYFYEKTFGGISLLGLLNVMREFAPDEGCEIEAEGEEEDDGRPPLSDLQGVTVDMSFNFADVELLDELGVYPLGYYRSQEELNTRVFLEPKIEFCGDILGSSEINLNRVKCVVLREPIH</sequence>
<evidence type="ECO:0008006" key="3">
    <source>
        <dbReference type="Google" id="ProtNLM"/>
    </source>
</evidence>
<reference evidence="1 2" key="1">
    <citation type="submission" date="2016-05" db="EMBL/GenBank/DDBJ databases">
        <title>Genome sequencing reveals origins of a unique bacterial endosymbiosis in the earliest lineages of terrestrial Fungi.</title>
        <authorList>
            <consortium name="DOE Joint Genome Institute"/>
            <person name="Uehling J."/>
            <person name="Gryganskyi A."/>
            <person name="Hameed K."/>
            <person name="Tschaplinski T."/>
            <person name="Misztal P."/>
            <person name="Wu S."/>
            <person name="Desiro A."/>
            <person name="Vande Pol N."/>
            <person name="Du Z.-Y."/>
            <person name="Zienkiewicz A."/>
            <person name="Zienkiewicz K."/>
            <person name="Morin E."/>
            <person name="Tisserant E."/>
            <person name="Splivallo R."/>
            <person name="Hainaut M."/>
            <person name="Henrissat B."/>
            <person name="Ohm R."/>
            <person name="Kuo A."/>
            <person name="Yan J."/>
            <person name="Lipzen A."/>
            <person name="Nolan M."/>
            <person name="Labutti K."/>
            <person name="Barry K."/>
            <person name="Goldstein A."/>
            <person name="Labbe J."/>
            <person name="Schadt C."/>
            <person name="Tuskan G."/>
            <person name="Grigoriev I."/>
            <person name="Martin F."/>
            <person name="Vilgalys R."/>
            <person name="Bonito G."/>
        </authorList>
    </citation>
    <scope>NUCLEOTIDE SEQUENCE [LARGE SCALE GENOMIC DNA]</scope>
    <source>
        <strain evidence="1 2">AG-77</strain>
    </source>
</reference>
<evidence type="ECO:0000313" key="2">
    <source>
        <dbReference type="Proteomes" id="UP000078512"/>
    </source>
</evidence>
<dbReference type="OrthoDB" id="2384831at2759"/>
<proteinExistence type="predicted"/>
<dbReference type="EMBL" id="KV442024">
    <property type="protein sequence ID" value="OAQ32622.1"/>
    <property type="molecule type" value="Genomic_DNA"/>
</dbReference>
<organism evidence="1 2">
    <name type="scientific">Linnemannia elongata AG-77</name>
    <dbReference type="NCBI Taxonomy" id="1314771"/>
    <lineage>
        <taxon>Eukaryota</taxon>
        <taxon>Fungi</taxon>
        <taxon>Fungi incertae sedis</taxon>
        <taxon>Mucoromycota</taxon>
        <taxon>Mortierellomycotina</taxon>
        <taxon>Mortierellomycetes</taxon>
        <taxon>Mortierellales</taxon>
        <taxon>Mortierellaceae</taxon>
        <taxon>Linnemannia</taxon>
    </lineage>
</organism>
<name>A0A197K4P9_9FUNG</name>
<gene>
    <name evidence="1" type="ORF">K457DRAFT_16186</name>
</gene>